<feature type="compositionally biased region" description="Basic and acidic residues" evidence="1">
    <location>
        <begin position="1"/>
        <end position="15"/>
    </location>
</feature>
<organism evidence="2 3">
    <name type="scientific">Peronospora matthiolae</name>
    <dbReference type="NCBI Taxonomy" id="2874970"/>
    <lineage>
        <taxon>Eukaryota</taxon>
        <taxon>Sar</taxon>
        <taxon>Stramenopiles</taxon>
        <taxon>Oomycota</taxon>
        <taxon>Peronosporomycetes</taxon>
        <taxon>Peronosporales</taxon>
        <taxon>Peronosporaceae</taxon>
        <taxon>Peronospora</taxon>
    </lineage>
</organism>
<evidence type="ECO:0000313" key="2">
    <source>
        <dbReference type="EMBL" id="CAK7932957.1"/>
    </source>
</evidence>
<feature type="region of interest" description="Disordered" evidence="1">
    <location>
        <begin position="1"/>
        <end position="25"/>
    </location>
</feature>
<name>A0AAV1UH72_9STRA</name>
<sequence length="126" mass="13589">MEFIRKEQVSKDQKGSRSQSSGSALVVGAGMSLRALKRTHSPKKTSNVSPATYFGARRLNQANVGGKPAGHVEANFNMGPISELVDHRQEVQSGFIPGGGMPNKMYIYPGPQVANMPDAQHRKLAL</sequence>
<evidence type="ECO:0000313" key="3">
    <source>
        <dbReference type="Proteomes" id="UP001162060"/>
    </source>
</evidence>
<comment type="caution">
    <text evidence="2">The sequence shown here is derived from an EMBL/GenBank/DDBJ whole genome shotgun (WGS) entry which is preliminary data.</text>
</comment>
<dbReference type="Proteomes" id="UP001162060">
    <property type="component" value="Unassembled WGS sequence"/>
</dbReference>
<evidence type="ECO:0000256" key="1">
    <source>
        <dbReference type="SAM" id="MobiDB-lite"/>
    </source>
</evidence>
<reference evidence="2" key="1">
    <citation type="submission" date="2024-01" db="EMBL/GenBank/DDBJ databases">
        <authorList>
            <person name="Webb A."/>
        </authorList>
    </citation>
    <scope>NUCLEOTIDE SEQUENCE</scope>
    <source>
        <strain evidence="2">Pm1</strain>
    </source>
</reference>
<dbReference type="EMBL" id="CAKLBY020000193">
    <property type="protein sequence ID" value="CAK7932957.1"/>
    <property type="molecule type" value="Genomic_DNA"/>
</dbReference>
<proteinExistence type="predicted"/>
<gene>
    <name evidence="2" type="ORF">PM001_LOCUS18107</name>
</gene>
<accession>A0AAV1UH72</accession>
<dbReference type="AlphaFoldDB" id="A0AAV1UH72"/>
<protein>
    <submittedName>
        <fullName evidence="2">Uncharacterized protein</fullName>
    </submittedName>
</protein>